<keyword evidence="4" id="KW-1185">Reference proteome</keyword>
<organism evidence="3 4">
    <name type="scientific">Streptantibioticus cattleyicolor (strain ATCC 35852 / DSM 46488 / JCM 4925 / NBRC 14057 / NRRL 8057)</name>
    <name type="common">Streptomyces cattleya</name>
    <dbReference type="NCBI Taxonomy" id="1003195"/>
    <lineage>
        <taxon>Bacteria</taxon>
        <taxon>Bacillati</taxon>
        <taxon>Actinomycetota</taxon>
        <taxon>Actinomycetes</taxon>
        <taxon>Kitasatosporales</taxon>
        <taxon>Streptomycetaceae</taxon>
        <taxon>Streptantibioticus</taxon>
    </lineage>
</organism>
<evidence type="ECO:0000313" key="3">
    <source>
        <dbReference type="EMBL" id="AEW96002.1"/>
    </source>
</evidence>
<dbReference type="RefSeq" id="WP_014144358.1">
    <property type="nucleotide sequence ID" value="NC_016111.1"/>
</dbReference>
<dbReference type="KEGG" id="sct:SCAT_3637"/>
<evidence type="ECO:0000313" key="4">
    <source>
        <dbReference type="Proteomes" id="UP000007842"/>
    </source>
</evidence>
<dbReference type="HOGENOM" id="CLU_1440297_0_0_11"/>
<dbReference type="eggNOG" id="COG1376">
    <property type="taxonomic scope" value="Bacteria"/>
</dbReference>
<reference evidence="4" key="1">
    <citation type="submission" date="2011-12" db="EMBL/GenBank/DDBJ databases">
        <title>Complete genome sequence of Streptomyces cattleya strain DSM 46488.</title>
        <authorList>
            <person name="Ou H.-Y."/>
            <person name="Li P."/>
            <person name="Zhao C."/>
            <person name="O'Hagan D."/>
            <person name="Deng Z."/>
        </authorList>
    </citation>
    <scope>NUCLEOTIDE SEQUENCE [LARGE SCALE GENOMIC DNA]</scope>
    <source>
        <strain evidence="4">ATCC 35852 / DSM 46488 / JCM 4925 / NBRC 14057 / NRRL 8057</strain>
    </source>
</reference>
<accession>F8JZC0</accession>
<sequence>MARIASGTIVTGLTAAALAGVGVLAWQASAAPDHTGRAHPATSAQAKPSTAPSKPPAPRTPAVPADSGSGKRVVYSLAGKRVWLVEADGHVARTFPVVPGTLAPAPGTYHVTYRAPQTTGSDKVAIEHLIVFDVVEGRNIGFSAAVDGSLPTAQNPGIKTGGIRERTADGDAMWPFAPKGATVVVTP</sequence>
<name>F8JZC0_STREN</name>
<dbReference type="KEGG" id="scy:SCATT_36310"/>
<accession>G8X011</accession>
<dbReference type="AlphaFoldDB" id="F8JZC0"/>
<dbReference type="Proteomes" id="UP000007842">
    <property type="component" value="Chromosome"/>
</dbReference>
<dbReference type="EMBL" id="CP003219">
    <property type="protein sequence ID" value="AEW96002.1"/>
    <property type="molecule type" value="Genomic_DNA"/>
</dbReference>
<evidence type="ECO:0000256" key="1">
    <source>
        <dbReference type="SAM" id="MobiDB-lite"/>
    </source>
</evidence>
<feature type="region of interest" description="Disordered" evidence="1">
    <location>
        <begin position="33"/>
        <end position="70"/>
    </location>
</feature>
<dbReference type="PATRIC" id="fig|1003195.11.peg.5103"/>
<keyword evidence="2" id="KW-0732">Signal</keyword>
<proteinExistence type="predicted"/>
<protein>
    <submittedName>
        <fullName evidence="3">Secreted protein</fullName>
    </submittedName>
</protein>
<dbReference type="OrthoDB" id="5242394at2"/>
<dbReference type="STRING" id="1003195.SCATT_36310"/>
<feature type="signal peptide" evidence="2">
    <location>
        <begin position="1"/>
        <end position="30"/>
    </location>
</feature>
<evidence type="ECO:0000256" key="2">
    <source>
        <dbReference type="SAM" id="SignalP"/>
    </source>
</evidence>
<gene>
    <name evidence="3" type="ordered locus">SCATT_36310</name>
</gene>
<feature type="chain" id="PRO_5003373735" evidence="2">
    <location>
        <begin position="31"/>
        <end position="187"/>
    </location>
</feature>
<feature type="compositionally biased region" description="Low complexity" evidence="1">
    <location>
        <begin position="40"/>
        <end position="52"/>
    </location>
</feature>